<proteinExistence type="predicted"/>
<evidence type="ECO:0000313" key="4">
    <source>
        <dbReference type="Proteomes" id="UP000663801"/>
    </source>
</evidence>
<dbReference type="EMBL" id="JAERWL010000009">
    <property type="protein sequence ID" value="MBM9476900.1"/>
    <property type="molecule type" value="Genomic_DNA"/>
</dbReference>
<keyword evidence="1" id="KW-0472">Membrane</keyword>
<accession>A0A938YFU9</accession>
<protein>
    <recommendedName>
        <fullName evidence="2">DUF6542 domain-containing protein</fullName>
    </recommendedName>
</protein>
<comment type="caution">
    <text evidence="3">The sequence shown here is derived from an EMBL/GenBank/DDBJ whole genome shotgun (WGS) entry which is preliminary data.</text>
</comment>
<keyword evidence="1" id="KW-1133">Transmembrane helix</keyword>
<feature type="transmembrane region" description="Helical" evidence="1">
    <location>
        <begin position="108"/>
        <end position="131"/>
    </location>
</feature>
<feature type="transmembrane region" description="Helical" evidence="1">
    <location>
        <begin position="80"/>
        <end position="102"/>
    </location>
</feature>
<reference evidence="3" key="1">
    <citation type="submission" date="2021-01" db="EMBL/GenBank/DDBJ databases">
        <title>KCTC 19127 draft genome.</title>
        <authorList>
            <person name="An D."/>
        </authorList>
    </citation>
    <scope>NUCLEOTIDE SEQUENCE</scope>
    <source>
        <strain evidence="3">KCTC 19127</strain>
    </source>
</reference>
<gene>
    <name evidence="3" type="ORF">JL107_10620</name>
</gene>
<dbReference type="InterPro" id="IPR046672">
    <property type="entry name" value="DUF6542"/>
</dbReference>
<evidence type="ECO:0000259" key="2">
    <source>
        <dbReference type="Pfam" id="PF20177"/>
    </source>
</evidence>
<feature type="transmembrane region" description="Helical" evidence="1">
    <location>
        <begin position="50"/>
        <end position="68"/>
    </location>
</feature>
<organism evidence="3 4">
    <name type="scientific">Nakamurella flavida</name>
    <dbReference type="NCBI Taxonomy" id="363630"/>
    <lineage>
        <taxon>Bacteria</taxon>
        <taxon>Bacillati</taxon>
        <taxon>Actinomycetota</taxon>
        <taxon>Actinomycetes</taxon>
        <taxon>Nakamurellales</taxon>
        <taxon>Nakamurellaceae</taxon>
        <taxon>Nakamurella</taxon>
    </lineage>
</organism>
<dbReference type="AlphaFoldDB" id="A0A938YFU9"/>
<dbReference type="RefSeq" id="WP_205257017.1">
    <property type="nucleotide sequence ID" value="NZ_BAAAPV010000001.1"/>
</dbReference>
<dbReference type="Pfam" id="PF20177">
    <property type="entry name" value="DUF6542"/>
    <property type="match status" value="1"/>
</dbReference>
<dbReference type="Proteomes" id="UP000663801">
    <property type="component" value="Unassembled WGS sequence"/>
</dbReference>
<sequence>MTSPGTVPAVDASVVPTRKGGPWWSAVAIALVLTMVGAAADGVISGQLSWGLRLGFWFGVVAAVLFVRRGSLFTAMVQPPLVLVFGVLVGGIAFTATSGLYATALRVIATFPTMLIGTLLVLMLGGIRIYAQPLRRSTAARPRATAGHH</sequence>
<feature type="transmembrane region" description="Helical" evidence="1">
    <location>
        <begin position="23"/>
        <end position="44"/>
    </location>
</feature>
<feature type="domain" description="DUF6542" evidence="2">
    <location>
        <begin position="20"/>
        <end position="132"/>
    </location>
</feature>
<keyword evidence="1" id="KW-0812">Transmembrane</keyword>
<evidence type="ECO:0000256" key="1">
    <source>
        <dbReference type="SAM" id="Phobius"/>
    </source>
</evidence>
<name>A0A938YFU9_9ACTN</name>
<evidence type="ECO:0000313" key="3">
    <source>
        <dbReference type="EMBL" id="MBM9476900.1"/>
    </source>
</evidence>
<keyword evidence="4" id="KW-1185">Reference proteome</keyword>